<dbReference type="EvolutionaryTrace" id="D0LJL3"/>
<feature type="domain" description="DUF4159" evidence="3">
    <location>
        <begin position="36"/>
        <end position="233"/>
    </location>
</feature>
<dbReference type="EMBL" id="CP001804">
    <property type="protein sequence ID" value="ACY16587.1"/>
    <property type="molecule type" value="Genomic_DNA"/>
</dbReference>
<dbReference type="Pfam" id="PF13709">
    <property type="entry name" value="DUF4159"/>
    <property type="match status" value="1"/>
</dbReference>
<dbReference type="PDB" id="4I66">
    <property type="method" value="X-ray"/>
    <property type="resolution" value="1.30 A"/>
    <property type="chains" value="A=31-236"/>
</dbReference>
<reference evidence="4 5" key="1">
    <citation type="journal article" date="2010" name="Stand. Genomic Sci.">
        <title>Complete genome sequence of Haliangium ochraceum type strain (SMP-2).</title>
        <authorList>
            <consortium name="US DOE Joint Genome Institute (JGI-PGF)"/>
            <person name="Ivanova N."/>
            <person name="Daum C."/>
            <person name="Lang E."/>
            <person name="Abt B."/>
            <person name="Kopitz M."/>
            <person name="Saunders E."/>
            <person name="Lapidus A."/>
            <person name="Lucas S."/>
            <person name="Glavina Del Rio T."/>
            <person name="Nolan M."/>
            <person name="Tice H."/>
            <person name="Copeland A."/>
            <person name="Cheng J.F."/>
            <person name="Chen F."/>
            <person name="Bruce D."/>
            <person name="Goodwin L."/>
            <person name="Pitluck S."/>
            <person name="Mavromatis K."/>
            <person name="Pati A."/>
            <person name="Mikhailova N."/>
            <person name="Chen A."/>
            <person name="Palaniappan K."/>
            <person name="Land M."/>
            <person name="Hauser L."/>
            <person name="Chang Y.J."/>
            <person name="Jeffries C.D."/>
            <person name="Detter J.C."/>
            <person name="Brettin T."/>
            <person name="Rohde M."/>
            <person name="Goker M."/>
            <person name="Bristow J."/>
            <person name="Markowitz V."/>
            <person name="Eisen J.A."/>
            <person name="Hugenholtz P."/>
            <person name="Kyrpides N.C."/>
            <person name="Klenk H.P."/>
        </authorList>
    </citation>
    <scope>NUCLEOTIDE SEQUENCE [LARGE SCALE GENOMIC DNA]</scope>
    <source>
        <strain evidence="5">DSM 14365 / CIP 107738 / JCM 11303 / AJ 13395 / SMP-2</strain>
    </source>
</reference>
<evidence type="ECO:0000256" key="1">
    <source>
        <dbReference type="SAM" id="MobiDB-lite"/>
    </source>
</evidence>
<dbReference type="eggNOG" id="COG1657">
    <property type="taxonomic scope" value="Bacteria"/>
</dbReference>
<feature type="signal peptide" evidence="2">
    <location>
        <begin position="1"/>
        <end position="26"/>
    </location>
</feature>
<dbReference type="Gene3D" id="3.40.50.12140">
    <property type="entry name" value="Domain of unknown function DUF4159"/>
    <property type="match status" value="1"/>
</dbReference>
<feature type="region of interest" description="Disordered" evidence="1">
    <location>
        <begin position="257"/>
        <end position="280"/>
    </location>
</feature>
<feature type="chain" id="PRO_5003010659" description="DUF4159 domain-containing protein" evidence="2">
    <location>
        <begin position="27"/>
        <end position="280"/>
    </location>
</feature>
<keyword evidence="2" id="KW-0732">Signal</keyword>
<dbReference type="KEGG" id="hoh:Hoch_4089"/>
<sequence>MRWSRRGVLGLGAAAAAWLAAGPARAIGPSSAFRFGQLALGDRWDIYPQALSRMSREIDKRTSIEAAREPAAVTLSSPTLHETPFLYLAGDREFAIPPEPEVEALRRHLTFGGFLLIDSAEGALGGAFDRSVRRLLQAVFPAPAPGLEIVSGEHVVFKSFYLLERPLGRLALSPVMEGILRDGRLMVAYVQNDLGGAFARDDFGNFQLACVPDGERQRELAFRMLVNLVMYALCLDYKSDQVHVPFIMRRRQWRPRDGADSLADPLQRPLQGPSRGPGQP</sequence>
<dbReference type="STRING" id="502025.Hoch_4089"/>
<reference evidence="6" key="2">
    <citation type="submission" date="2012-11" db="PDB data bank">
        <title>Crystal structure of Hoch_4089 protein from Haliangium ochraceum.</title>
        <authorList>
            <person name="Michalska K."/>
            <person name="Mack J.C."/>
            <person name="Endres M."/>
            <person name="Joachimiak A."/>
        </authorList>
    </citation>
    <scope>X-RAY CRYSTALLOGRAPHY (1.30 ANGSTROMS) OF 31-236</scope>
</reference>
<dbReference type="PROSITE" id="PS51318">
    <property type="entry name" value="TAT"/>
    <property type="match status" value="1"/>
</dbReference>
<dbReference type="OrthoDB" id="9773014at2"/>
<accession>D0LJL3</accession>
<keyword evidence="5" id="KW-1185">Reference proteome</keyword>
<evidence type="ECO:0000313" key="4">
    <source>
        <dbReference type="EMBL" id="ACY16587.1"/>
    </source>
</evidence>
<organism evidence="4 5">
    <name type="scientific">Haliangium ochraceum (strain DSM 14365 / JCM 11303 / SMP-2)</name>
    <dbReference type="NCBI Taxonomy" id="502025"/>
    <lineage>
        <taxon>Bacteria</taxon>
        <taxon>Pseudomonadati</taxon>
        <taxon>Myxococcota</taxon>
        <taxon>Polyangia</taxon>
        <taxon>Haliangiales</taxon>
        <taxon>Kofleriaceae</taxon>
        <taxon>Haliangium</taxon>
    </lineage>
</organism>
<name>D0LJL3_HALO1</name>
<evidence type="ECO:0000313" key="5">
    <source>
        <dbReference type="Proteomes" id="UP000001880"/>
    </source>
</evidence>
<gene>
    <name evidence="4" type="ordered locus">Hoch_4089</name>
</gene>
<dbReference type="InterPro" id="IPR006311">
    <property type="entry name" value="TAT_signal"/>
</dbReference>
<evidence type="ECO:0000259" key="3">
    <source>
        <dbReference type="Pfam" id="PF13709"/>
    </source>
</evidence>
<dbReference type="HOGENOM" id="CLU_090584_0_0_7"/>
<dbReference type="AlphaFoldDB" id="D0LJL3"/>
<dbReference type="SMR" id="D0LJL3"/>
<dbReference type="Proteomes" id="UP000001880">
    <property type="component" value="Chromosome"/>
</dbReference>
<keyword evidence="6" id="KW-0002">3D-structure</keyword>
<evidence type="ECO:0000256" key="2">
    <source>
        <dbReference type="SAM" id="SignalP"/>
    </source>
</evidence>
<dbReference type="InterPro" id="IPR025297">
    <property type="entry name" value="DUF4159"/>
</dbReference>
<proteinExistence type="evidence at protein level"/>
<dbReference type="RefSeq" id="WP_012829185.1">
    <property type="nucleotide sequence ID" value="NC_013440.1"/>
</dbReference>
<evidence type="ECO:0007829" key="6">
    <source>
        <dbReference type="PDB" id="4I66"/>
    </source>
</evidence>
<protein>
    <recommendedName>
        <fullName evidence="3">DUF4159 domain-containing protein</fullName>
    </recommendedName>
</protein>
<dbReference type="PDBsum" id="4I66"/>